<evidence type="ECO:0000313" key="2">
    <source>
        <dbReference type="Proteomes" id="UP000034531"/>
    </source>
</evidence>
<name>A0A0G0RF76_9BACT</name>
<comment type="caution">
    <text evidence="1">The sequence shown here is derived from an EMBL/GenBank/DDBJ whole genome shotgun (WGS) entry which is preliminary data.</text>
</comment>
<gene>
    <name evidence="1" type="ORF">UT84_C0001G0054</name>
</gene>
<dbReference type="AlphaFoldDB" id="A0A0G0RF76"/>
<dbReference type="Proteomes" id="UP000034531">
    <property type="component" value="Unassembled WGS sequence"/>
</dbReference>
<dbReference type="EMBL" id="LBYI01000001">
    <property type="protein sequence ID" value="KKR51369.1"/>
    <property type="molecule type" value="Genomic_DNA"/>
</dbReference>
<sequence length="119" mass="13279">MREAVGHIGQSLEGQSPQITAEKIKSLSEVWPAPRSAALRALNEIMGLQGDWLEKVRRNLVALGELREEGGVNAIDQEGLLLVAQVAQELKKGGKLFYRTTPNQYREIMRGAIETIRER</sequence>
<evidence type="ECO:0000313" key="1">
    <source>
        <dbReference type="EMBL" id="KKR51369.1"/>
    </source>
</evidence>
<protein>
    <submittedName>
        <fullName evidence="1">Uncharacterized protein</fullName>
    </submittedName>
</protein>
<accession>A0A0G0RF76</accession>
<reference evidence="1 2" key="1">
    <citation type="journal article" date="2015" name="Nature">
        <title>rRNA introns, odd ribosomes, and small enigmatic genomes across a large radiation of phyla.</title>
        <authorList>
            <person name="Brown C.T."/>
            <person name="Hug L.A."/>
            <person name="Thomas B.C."/>
            <person name="Sharon I."/>
            <person name="Castelle C.J."/>
            <person name="Singh A."/>
            <person name="Wilkins M.J."/>
            <person name="Williams K.H."/>
            <person name="Banfield J.F."/>
        </authorList>
    </citation>
    <scope>NUCLEOTIDE SEQUENCE [LARGE SCALE GENOMIC DNA]</scope>
</reference>
<organism evidence="1 2">
    <name type="scientific">Candidatus Curtissbacteria bacterium GW2011_GWA1_40_16</name>
    <dbReference type="NCBI Taxonomy" id="1618405"/>
    <lineage>
        <taxon>Bacteria</taxon>
        <taxon>Candidatus Curtissiibacteriota</taxon>
    </lineage>
</organism>
<proteinExistence type="predicted"/>